<proteinExistence type="predicted"/>
<organism evidence="2 3">
    <name type="scientific">Aquilegia coerulea</name>
    <name type="common">Rocky mountain columbine</name>
    <dbReference type="NCBI Taxonomy" id="218851"/>
    <lineage>
        <taxon>Eukaryota</taxon>
        <taxon>Viridiplantae</taxon>
        <taxon>Streptophyta</taxon>
        <taxon>Embryophyta</taxon>
        <taxon>Tracheophyta</taxon>
        <taxon>Spermatophyta</taxon>
        <taxon>Magnoliopsida</taxon>
        <taxon>Ranunculales</taxon>
        <taxon>Ranunculaceae</taxon>
        <taxon>Thalictroideae</taxon>
        <taxon>Aquilegia</taxon>
    </lineage>
</organism>
<dbReference type="EMBL" id="KZ305018">
    <property type="protein sequence ID" value="PIA64964.1"/>
    <property type="molecule type" value="Genomic_DNA"/>
</dbReference>
<feature type="region of interest" description="Disordered" evidence="1">
    <location>
        <begin position="87"/>
        <end position="106"/>
    </location>
</feature>
<gene>
    <name evidence="2" type="ORF">AQUCO_00100437v1</name>
</gene>
<dbReference type="Proteomes" id="UP000230069">
    <property type="component" value="Unassembled WGS sequence"/>
</dbReference>
<dbReference type="AlphaFoldDB" id="A0A2G5FAE1"/>
<name>A0A2G5FAE1_AQUCA</name>
<dbReference type="STRING" id="218851.A0A2G5FAE1"/>
<dbReference type="PANTHER" id="PTHR48441:SF1">
    <property type="entry name" value="NT-3"/>
    <property type="match status" value="1"/>
</dbReference>
<dbReference type="InParanoid" id="A0A2G5FAE1"/>
<dbReference type="OrthoDB" id="1728863at2759"/>
<keyword evidence="3" id="KW-1185">Reference proteome</keyword>
<evidence type="ECO:0000313" key="2">
    <source>
        <dbReference type="EMBL" id="PIA64964.1"/>
    </source>
</evidence>
<sequence>MKHREIEARIAQLNNEISEFESASEKEKPFVFELQTKVKELRHGIQGLNYHQMTLHTSCQALRNNNKEINEKISTAELTLAQSSQENAKLRSKIVQSPKRGRWRSL</sequence>
<protein>
    <submittedName>
        <fullName evidence="2">Uncharacterized protein</fullName>
    </submittedName>
</protein>
<evidence type="ECO:0000256" key="1">
    <source>
        <dbReference type="SAM" id="MobiDB-lite"/>
    </source>
</evidence>
<dbReference type="PANTHER" id="PTHR48441">
    <property type="match status" value="1"/>
</dbReference>
<accession>A0A2G5FAE1</accession>
<reference evidence="2 3" key="1">
    <citation type="submission" date="2017-09" db="EMBL/GenBank/DDBJ databases">
        <title>WGS assembly of Aquilegia coerulea Goldsmith.</title>
        <authorList>
            <person name="Hodges S."/>
            <person name="Kramer E."/>
            <person name="Nordborg M."/>
            <person name="Tomkins J."/>
            <person name="Borevitz J."/>
            <person name="Derieg N."/>
            <person name="Yan J."/>
            <person name="Mihaltcheva S."/>
            <person name="Hayes R.D."/>
            <person name="Rokhsar D."/>
        </authorList>
    </citation>
    <scope>NUCLEOTIDE SEQUENCE [LARGE SCALE GENOMIC DNA]</scope>
    <source>
        <strain evidence="3">cv. Goldsmith</strain>
    </source>
</reference>
<evidence type="ECO:0000313" key="3">
    <source>
        <dbReference type="Proteomes" id="UP000230069"/>
    </source>
</evidence>